<gene>
    <name evidence="3" type="ORF">MKW35_05950</name>
</gene>
<name>A0ABS9RGT4_9FLAO</name>
<organism evidence="3 4">
    <name type="scientific">Aestuariibaculum lutulentum</name>
    <dbReference type="NCBI Taxonomy" id="2920935"/>
    <lineage>
        <taxon>Bacteria</taxon>
        <taxon>Pseudomonadati</taxon>
        <taxon>Bacteroidota</taxon>
        <taxon>Flavobacteriia</taxon>
        <taxon>Flavobacteriales</taxon>
        <taxon>Flavobacteriaceae</taxon>
    </lineage>
</organism>
<evidence type="ECO:0000256" key="2">
    <source>
        <dbReference type="SAM" id="MobiDB-lite"/>
    </source>
</evidence>
<dbReference type="EMBL" id="JAKVQD010000001">
    <property type="protein sequence ID" value="MCH4552155.1"/>
    <property type="molecule type" value="Genomic_DNA"/>
</dbReference>
<sequence>MKEKKDSNNSDSKKESKKEKNYNVESIYTTYFENLNSVKLYFNKFGNLASGEDESIKEKSKEFFDQALSEIKEEMELLKNKDEKNDTLSKEEVETYLTKFARKLKKQPKISPRNYEILSRSSFLMLNNYFEYLIADLLSYYYNKFKNSLNEKEFKFTLKELNEYDSIEEATKDLIVKEVESLIIDKSFNEILEHFENKLSISLEKDLIKWDEIIEIRERRHLIVHNSSIVNKKYISRTKNPFNYQIGDVVHIDKDYFFKSWTQFKLAGQLLIFNCWGNWDKDNIDNAIYEIMIQTFEDLNSKNYDLVCKTCKYSEQIEPKNEDQEDYILRIKVNNAISLKKQNKENEVKKVLKKIKVGTATPIFKIAHNILSDKHDDLEELFAKAIIVDELNIDSYLEWPIFDFVRVKDEINQRLIRTFKN</sequence>
<reference evidence="3" key="1">
    <citation type="submission" date="2022-02" db="EMBL/GenBank/DDBJ databases">
        <title>Aestuariibaculum sp., a marine bacterium isolated from sediment in Guangxi.</title>
        <authorList>
            <person name="Ying J."/>
        </authorList>
    </citation>
    <scope>NUCLEOTIDE SEQUENCE</scope>
    <source>
        <strain evidence="3">L182</strain>
    </source>
</reference>
<feature type="region of interest" description="Disordered" evidence="2">
    <location>
        <begin position="1"/>
        <end position="20"/>
    </location>
</feature>
<evidence type="ECO:0008006" key="5">
    <source>
        <dbReference type="Google" id="ProtNLM"/>
    </source>
</evidence>
<evidence type="ECO:0000313" key="3">
    <source>
        <dbReference type="EMBL" id="MCH4552155.1"/>
    </source>
</evidence>
<keyword evidence="1" id="KW-0175">Coiled coil</keyword>
<dbReference type="Proteomes" id="UP001156141">
    <property type="component" value="Unassembled WGS sequence"/>
</dbReference>
<evidence type="ECO:0000256" key="1">
    <source>
        <dbReference type="SAM" id="Coils"/>
    </source>
</evidence>
<evidence type="ECO:0000313" key="4">
    <source>
        <dbReference type="Proteomes" id="UP001156141"/>
    </source>
</evidence>
<accession>A0ABS9RGT4</accession>
<comment type="caution">
    <text evidence="3">The sequence shown here is derived from an EMBL/GenBank/DDBJ whole genome shotgun (WGS) entry which is preliminary data.</text>
</comment>
<keyword evidence="4" id="KW-1185">Reference proteome</keyword>
<feature type="coiled-coil region" evidence="1">
    <location>
        <begin position="61"/>
        <end position="91"/>
    </location>
</feature>
<proteinExistence type="predicted"/>
<protein>
    <recommendedName>
        <fullName evidence="5">Apea-like HEPN domain-containing protein</fullName>
    </recommendedName>
</protein>
<dbReference type="RefSeq" id="WP_240572468.1">
    <property type="nucleotide sequence ID" value="NZ_CP136709.1"/>
</dbReference>